<organism evidence="1 2">
    <name type="scientific">Acinetobacter guerrae</name>
    <dbReference type="NCBI Taxonomy" id="1843371"/>
    <lineage>
        <taxon>Bacteria</taxon>
        <taxon>Pseudomonadati</taxon>
        <taxon>Pseudomonadota</taxon>
        <taxon>Gammaproteobacteria</taxon>
        <taxon>Moraxellales</taxon>
        <taxon>Moraxellaceae</taxon>
        <taxon>Acinetobacter</taxon>
    </lineage>
</organism>
<comment type="caution">
    <text evidence="1">The sequence shown here is derived from an EMBL/GenBank/DDBJ whole genome shotgun (WGS) entry which is preliminary data.</text>
</comment>
<accession>A0A3A8EDJ0</accession>
<proteinExistence type="predicted"/>
<reference evidence="1 2" key="1">
    <citation type="submission" date="2018-09" db="EMBL/GenBank/DDBJ databases">
        <title>The draft genome of Acinetobacter spp. strains.</title>
        <authorList>
            <person name="Qin J."/>
            <person name="Feng Y."/>
            <person name="Zong Z."/>
        </authorList>
    </citation>
    <scope>NUCLEOTIDE SEQUENCE [LARGE SCALE GENOMIC DNA]</scope>
    <source>
        <strain evidence="1 2">WCHAc060096</strain>
    </source>
</reference>
<dbReference type="AlphaFoldDB" id="A0A3A8EDJ0"/>
<evidence type="ECO:0000313" key="1">
    <source>
        <dbReference type="EMBL" id="RKG32685.1"/>
    </source>
</evidence>
<dbReference type="RefSeq" id="WP_120370522.1">
    <property type="nucleotide sequence ID" value="NZ_RAXU01000013.1"/>
</dbReference>
<keyword evidence="2" id="KW-1185">Reference proteome</keyword>
<name>A0A3A8EDJ0_9GAMM</name>
<dbReference type="Proteomes" id="UP000269001">
    <property type="component" value="Unassembled WGS sequence"/>
</dbReference>
<evidence type="ECO:0000313" key="2">
    <source>
        <dbReference type="Proteomes" id="UP000269001"/>
    </source>
</evidence>
<protein>
    <submittedName>
        <fullName evidence="1">Uncharacterized protein</fullName>
    </submittedName>
</protein>
<sequence length="218" mass="24734">MTGQQRNILATMGVDVWIPRALSCQKKQPVSLWRDQTPIVTEATVSVLNQQVDAISPEQEVAKSIEIEPSVKDSFVEVVQSNSDLSPSNPMPKQQPHVAVIQQAFILEAYCLDRVILIVETSQLSNQQRQLWMNIQSALSGLYHELKWPLPLENFRDGRGVQAYVQGFLDALAIDKQILILGKLDFISHTHSMQLASLQEMIDQPLLKRRLWQLMISH</sequence>
<dbReference type="EMBL" id="RAXU01000013">
    <property type="protein sequence ID" value="RKG32685.1"/>
    <property type="molecule type" value="Genomic_DNA"/>
</dbReference>
<gene>
    <name evidence="1" type="ORF">D7V21_10920</name>
</gene>